<evidence type="ECO:0000313" key="5">
    <source>
        <dbReference type="EMBL" id="PTU31900.1"/>
    </source>
</evidence>
<dbReference type="GO" id="GO:0006631">
    <property type="term" value="P:fatty acid metabolic process"/>
    <property type="evidence" value="ECO:0007669"/>
    <property type="project" value="TreeGrafter"/>
</dbReference>
<evidence type="ECO:0000259" key="3">
    <source>
        <dbReference type="Pfam" id="PF00501"/>
    </source>
</evidence>
<dbReference type="InterPro" id="IPR000873">
    <property type="entry name" value="AMP-dep_synth/lig_dom"/>
</dbReference>
<dbReference type="PANTHER" id="PTHR43201">
    <property type="entry name" value="ACYL-COA SYNTHETASE"/>
    <property type="match status" value="1"/>
</dbReference>
<dbReference type="GO" id="GO:0031956">
    <property type="term" value="F:medium-chain fatty acid-CoA ligase activity"/>
    <property type="evidence" value="ECO:0007669"/>
    <property type="project" value="TreeGrafter"/>
</dbReference>
<evidence type="ECO:0000256" key="2">
    <source>
        <dbReference type="ARBA" id="ARBA00022598"/>
    </source>
</evidence>
<dbReference type="InterPro" id="IPR045851">
    <property type="entry name" value="AMP-bd_C_sf"/>
</dbReference>
<reference evidence="5 6" key="1">
    <citation type="submission" date="2018-04" db="EMBL/GenBank/DDBJ databases">
        <title>Novel species isolated from glacier.</title>
        <authorList>
            <person name="Liu Q."/>
            <person name="Xin Y.-H."/>
        </authorList>
    </citation>
    <scope>NUCLEOTIDE SEQUENCE [LARGE SCALE GENOMIC DNA]</scope>
    <source>
        <strain evidence="5 6">GT1R17</strain>
    </source>
</reference>
<organism evidence="5 6">
    <name type="scientific">Stenotrophobium rhamnosiphilum</name>
    <dbReference type="NCBI Taxonomy" id="2029166"/>
    <lineage>
        <taxon>Bacteria</taxon>
        <taxon>Pseudomonadati</taxon>
        <taxon>Pseudomonadota</taxon>
        <taxon>Gammaproteobacteria</taxon>
        <taxon>Nevskiales</taxon>
        <taxon>Nevskiaceae</taxon>
        <taxon>Stenotrophobium</taxon>
    </lineage>
</organism>
<dbReference type="AlphaFoldDB" id="A0A2T5MH57"/>
<feature type="domain" description="AMP-dependent synthetase/ligase" evidence="3">
    <location>
        <begin position="15"/>
        <end position="343"/>
    </location>
</feature>
<keyword evidence="6" id="KW-1185">Reference proteome</keyword>
<keyword evidence="2 5" id="KW-0436">Ligase</keyword>
<dbReference type="InterPro" id="IPR025110">
    <property type="entry name" value="AMP-bd_C"/>
</dbReference>
<protein>
    <submittedName>
        <fullName evidence="5">Acid--CoA ligase</fullName>
    </submittedName>
</protein>
<dbReference type="Pfam" id="PF00501">
    <property type="entry name" value="AMP-binding"/>
    <property type="match status" value="1"/>
</dbReference>
<comment type="similarity">
    <text evidence="1">Belongs to the ATP-dependent AMP-binding enzyme family.</text>
</comment>
<evidence type="ECO:0000259" key="4">
    <source>
        <dbReference type="Pfam" id="PF13193"/>
    </source>
</evidence>
<proteinExistence type="inferred from homology"/>
<dbReference type="Gene3D" id="3.40.50.12780">
    <property type="entry name" value="N-terminal domain of ligase-like"/>
    <property type="match status" value="1"/>
</dbReference>
<accession>A0A2T5MH57</accession>
<dbReference type="OrthoDB" id="9803968at2"/>
<dbReference type="EMBL" id="QANS01000002">
    <property type="protein sequence ID" value="PTU31900.1"/>
    <property type="molecule type" value="Genomic_DNA"/>
</dbReference>
<dbReference type="Pfam" id="PF13193">
    <property type="entry name" value="AMP-binding_C"/>
    <property type="match status" value="1"/>
</dbReference>
<sequence length="490" mass="53707">MTKQTMTPGARLTQLAAERPDEVALIVELWAGGDERLTWKQLEQWANRLAHRLAELSVGPQSFVVINLPNGIEHVVATQAVYKLGACPMPVSHRMPAAERDQLMELASPTAVFSDAAELQGITRSEMKALDHHPVTPPPDAIPQPFKAIASGGSTGKPKLIVSPGAFNYPIDSHPFAGLLGLVDGDRLYSPGPMYHNQAFLFTHVALFIGASAVVNEKFDADRTLAAVERYRPTVLNVVPTMMLRMLRSSALQTSDLSSLRKLWHLAAPCADWVKRGWIDRIGASKVCELWSSTEITGITVIDGEEWLQRPGSVGKGYHTEIRILDAERRPVAPLEVGEIFTRAFDGPPQYKYLGASQLELIDAGFASVGDLGYVDAEGYLFLADRRVDLIISGGANVIPAEVEAILTLHTGVRDAAVIGLKDDDLGRRVHALLEPANFSAPPTQEELDSHMRKHLASYKVPRSYEMIEALPRDEAGKIRRSKLRDERGG</sequence>
<name>A0A2T5MH57_9GAMM</name>
<evidence type="ECO:0000313" key="6">
    <source>
        <dbReference type="Proteomes" id="UP000244248"/>
    </source>
</evidence>
<gene>
    <name evidence="5" type="ORF">CJD38_04235</name>
</gene>
<dbReference type="SUPFAM" id="SSF56801">
    <property type="entry name" value="Acetyl-CoA synthetase-like"/>
    <property type="match status" value="1"/>
</dbReference>
<evidence type="ECO:0000256" key="1">
    <source>
        <dbReference type="ARBA" id="ARBA00006432"/>
    </source>
</evidence>
<dbReference type="Proteomes" id="UP000244248">
    <property type="component" value="Unassembled WGS sequence"/>
</dbReference>
<comment type="caution">
    <text evidence="5">The sequence shown here is derived from an EMBL/GenBank/DDBJ whole genome shotgun (WGS) entry which is preliminary data.</text>
</comment>
<dbReference type="InterPro" id="IPR042099">
    <property type="entry name" value="ANL_N_sf"/>
</dbReference>
<dbReference type="Gene3D" id="3.30.300.30">
    <property type="match status" value="1"/>
</dbReference>
<feature type="domain" description="AMP-binding enzyme C-terminal" evidence="4">
    <location>
        <begin position="402"/>
        <end position="478"/>
    </location>
</feature>
<dbReference type="PANTHER" id="PTHR43201:SF5">
    <property type="entry name" value="MEDIUM-CHAIN ACYL-COA LIGASE ACSF2, MITOCHONDRIAL"/>
    <property type="match status" value="1"/>
</dbReference>
<dbReference type="RefSeq" id="WP_107939091.1">
    <property type="nucleotide sequence ID" value="NZ_QANS01000002.1"/>
</dbReference>